<dbReference type="Pfam" id="PF09339">
    <property type="entry name" value="HTH_IclR"/>
    <property type="match status" value="1"/>
</dbReference>
<keyword evidence="7" id="KW-1185">Reference proteome</keyword>
<evidence type="ECO:0000256" key="3">
    <source>
        <dbReference type="ARBA" id="ARBA00023163"/>
    </source>
</evidence>
<keyword evidence="1" id="KW-0805">Transcription regulation</keyword>
<keyword evidence="2" id="KW-0238">DNA-binding</keyword>
<evidence type="ECO:0000259" key="4">
    <source>
        <dbReference type="PROSITE" id="PS51077"/>
    </source>
</evidence>
<evidence type="ECO:0000313" key="6">
    <source>
        <dbReference type="EMBL" id="TCS62759.1"/>
    </source>
</evidence>
<name>A0A4R3J9Y0_9RHOB</name>
<dbReference type="SUPFAM" id="SSF46785">
    <property type="entry name" value="Winged helix' DNA-binding domain"/>
    <property type="match status" value="1"/>
</dbReference>
<dbReference type="PANTHER" id="PTHR30136:SF35">
    <property type="entry name" value="HTH-TYPE TRANSCRIPTIONAL REGULATOR RV1719"/>
    <property type="match status" value="1"/>
</dbReference>
<dbReference type="Gene3D" id="1.10.10.10">
    <property type="entry name" value="Winged helix-like DNA-binding domain superfamily/Winged helix DNA-binding domain"/>
    <property type="match status" value="1"/>
</dbReference>
<organism evidence="6 7">
    <name type="scientific">Primorskyibacter sedentarius</name>
    <dbReference type="NCBI Taxonomy" id="745311"/>
    <lineage>
        <taxon>Bacteria</taxon>
        <taxon>Pseudomonadati</taxon>
        <taxon>Pseudomonadota</taxon>
        <taxon>Alphaproteobacteria</taxon>
        <taxon>Rhodobacterales</taxon>
        <taxon>Roseobacteraceae</taxon>
        <taxon>Primorskyibacter</taxon>
    </lineage>
</organism>
<dbReference type="SMART" id="SM00346">
    <property type="entry name" value="HTH_ICLR"/>
    <property type="match status" value="1"/>
</dbReference>
<feature type="domain" description="IclR-ED" evidence="5">
    <location>
        <begin position="70"/>
        <end position="252"/>
    </location>
</feature>
<dbReference type="InterPro" id="IPR005471">
    <property type="entry name" value="Tscrpt_reg_IclR_N"/>
</dbReference>
<gene>
    <name evidence="6" type="ORF">EDD52_10853</name>
</gene>
<dbReference type="GO" id="GO:0003677">
    <property type="term" value="F:DNA binding"/>
    <property type="evidence" value="ECO:0007669"/>
    <property type="project" value="UniProtKB-KW"/>
</dbReference>
<dbReference type="AlphaFoldDB" id="A0A4R3J9Y0"/>
<dbReference type="PANTHER" id="PTHR30136">
    <property type="entry name" value="HELIX-TURN-HELIX TRANSCRIPTIONAL REGULATOR, ICLR FAMILY"/>
    <property type="match status" value="1"/>
</dbReference>
<dbReference type="Pfam" id="PF01614">
    <property type="entry name" value="IclR_C"/>
    <property type="match status" value="1"/>
</dbReference>
<evidence type="ECO:0000313" key="7">
    <source>
        <dbReference type="Proteomes" id="UP000295696"/>
    </source>
</evidence>
<dbReference type="SUPFAM" id="SSF55781">
    <property type="entry name" value="GAF domain-like"/>
    <property type="match status" value="1"/>
</dbReference>
<dbReference type="InterPro" id="IPR036390">
    <property type="entry name" value="WH_DNA-bd_sf"/>
</dbReference>
<protein>
    <submittedName>
        <fullName evidence="6">IclR family transcriptional regulator</fullName>
    </submittedName>
</protein>
<dbReference type="InterPro" id="IPR036388">
    <property type="entry name" value="WH-like_DNA-bd_sf"/>
</dbReference>
<dbReference type="InterPro" id="IPR029016">
    <property type="entry name" value="GAF-like_dom_sf"/>
</dbReference>
<reference evidence="6 7" key="1">
    <citation type="submission" date="2019-03" db="EMBL/GenBank/DDBJ databases">
        <title>Genomic Encyclopedia of Type Strains, Phase IV (KMG-IV): sequencing the most valuable type-strain genomes for metagenomic binning, comparative biology and taxonomic classification.</title>
        <authorList>
            <person name="Goeker M."/>
        </authorList>
    </citation>
    <scope>NUCLEOTIDE SEQUENCE [LARGE SCALE GENOMIC DNA]</scope>
    <source>
        <strain evidence="6 7">DSM 104836</strain>
    </source>
</reference>
<dbReference type="GO" id="GO:0045892">
    <property type="term" value="P:negative regulation of DNA-templated transcription"/>
    <property type="evidence" value="ECO:0007669"/>
    <property type="project" value="TreeGrafter"/>
</dbReference>
<proteinExistence type="predicted"/>
<dbReference type="EMBL" id="SLZU01000008">
    <property type="protein sequence ID" value="TCS62759.1"/>
    <property type="molecule type" value="Genomic_DNA"/>
</dbReference>
<keyword evidence="3" id="KW-0804">Transcription</keyword>
<dbReference type="InterPro" id="IPR014757">
    <property type="entry name" value="Tscrpt_reg_IclR_C"/>
</dbReference>
<comment type="caution">
    <text evidence="6">The sequence shown here is derived from an EMBL/GenBank/DDBJ whole genome shotgun (WGS) entry which is preliminary data.</text>
</comment>
<dbReference type="PROSITE" id="PS51077">
    <property type="entry name" value="HTH_ICLR"/>
    <property type="match status" value="1"/>
</dbReference>
<dbReference type="Gene3D" id="3.30.450.40">
    <property type="match status" value="1"/>
</dbReference>
<feature type="domain" description="HTH iclR-type" evidence="4">
    <location>
        <begin position="7"/>
        <end position="69"/>
    </location>
</feature>
<evidence type="ECO:0000259" key="5">
    <source>
        <dbReference type="PROSITE" id="PS51078"/>
    </source>
</evidence>
<dbReference type="GO" id="GO:0003700">
    <property type="term" value="F:DNA-binding transcription factor activity"/>
    <property type="evidence" value="ECO:0007669"/>
    <property type="project" value="TreeGrafter"/>
</dbReference>
<sequence>MSRSSESSIVTKCARVMDVLTHAKQPLAFSDIVAKTGFVKSSCHRILAVLQGEGLVAYHKDKRSYAPGPRFHDWARAGFHRVDLQQIAADPMEELLESTRMNAALSVLDGFSLLYLRTADNVSMRYAARAGDRAPLHCTAAGKVFLAHMPEPQLEEFFATTDLEKSTEFTRTDAETLTADFPAIHENGYASAIKEEFLQVMGIAAPIWDERGKVAACLSLWTLTADTDPVALLEKAGRLKKAAAKVTRAIQGEAPD</sequence>
<dbReference type="InterPro" id="IPR050707">
    <property type="entry name" value="HTH_MetabolicPath_Reg"/>
</dbReference>
<evidence type="ECO:0000256" key="1">
    <source>
        <dbReference type="ARBA" id="ARBA00023015"/>
    </source>
</evidence>
<dbReference type="PROSITE" id="PS51078">
    <property type="entry name" value="ICLR_ED"/>
    <property type="match status" value="1"/>
</dbReference>
<dbReference type="OrthoDB" id="6057486at2"/>
<dbReference type="Proteomes" id="UP000295696">
    <property type="component" value="Unassembled WGS sequence"/>
</dbReference>
<evidence type="ECO:0000256" key="2">
    <source>
        <dbReference type="ARBA" id="ARBA00023125"/>
    </source>
</evidence>
<accession>A0A4R3J9Y0</accession>
<dbReference type="RefSeq" id="WP_132245340.1">
    <property type="nucleotide sequence ID" value="NZ_CBDUOC010000065.1"/>
</dbReference>